<evidence type="ECO:0000313" key="2">
    <source>
        <dbReference type="EMBL" id="KAH0544019.1"/>
    </source>
</evidence>
<feature type="compositionally biased region" description="Basic and acidic residues" evidence="1">
    <location>
        <begin position="58"/>
        <end position="70"/>
    </location>
</feature>
<feature type="compositionally biased region" description="Polar residues" evidence="1">
    <location>
        <begin position="1"/>
        <end position="13"/>
    </location>
</feature>
<dbReference type="AlphaFoldDB" id="A0AAV7HN05"/>
<gene>
    <name evidence="2" type="ORF">KQX54_000995</name>
</gene>
<evidence type="ECO:0000313" key="3">
    <source>
        <dbReference type="Proteomes" id="UP000826195"/>
    </source>
</evidence>
<proteinExistence type="predicted"/>
<comment type="caution">
    <text evidence="2">The sequence shown here is derived from an EMBL/GenBank/DDBJ whole genome shotgun (WGS) entry which is preliminary data.</text>
</comment>
<feature type="region of interest" description="Disordered" evidence="1">
    <location>
        <begin position="58"/>
        <end position="82"/>
    </location>
</feature>
<reference evidence="2 3" key="1">
    <citation type="journal article" date="2021" name="J. Hered.">
        <title>A chromosome-level genome assembly of the parasitoid wasp, Cotesia glomerata (Hymenoptera: Braconidae).</title>
        <authorList>
            <person name="Pinto B.J."/>
            <person name="Weis J.J."/>
            <person name="Gamble T."/>
            <person name="Ode P.J."/>
            <person name="Paul R."/>
            <person name="Zaspel J.M."/>
        </authorList>
    </citation>
    <scope>NUCLEOTIDE SEQUENCE [LARGE SCALE GENOMIC DNA]</scope>
    <source>
        <strain evidence="2">CgM1</strain>
    </source>
</reference>
<protein>
    <submittedName>
        <fullName evidence="2">Uncharacterized protein</fullName>
    </submittedName>
</protein>
<sequence length="82" mass="9844">MDLRTQPRNQTNAADDEGFKDQGSNNQGLRIQEFNHGNYGRSQQWRIHRFKDYSIDVTRTRRTSEREQLHLSRTKRKDQRAP</sequence>
<dbReference type="EMBL" id="JAHXZJ010002251">
    <property type="protein sequence ID" value="KAH0544019.1"/>
    <property type="molecule type" value="Genomic_DNA"/>
</dbReference>
<feature type="region of interest" description="Disordered" evidence="1">
    <location>
        <begin position="1"/>
        <end position="41"/>
    </location>
</feature>
<organism evidence="2 3">
    <name type="scientific">Cotesia glomerata</name>
    <name type="common">Lepidopteran parasitic wasp</name>
    <name type="synonym">Apanteles glomeratus</name>
    <dbReference type="NCBI Taxonomy" id="32391"/>
    <lineage>
        <taxon>Eukaryota</taxon>
        <taxon>Metazoa</taxon>
        <taxon>Ecdysozoa</taxon>
        <taxon>Arthropoda</taxon>
        <taxon>Hexapoda</taxon>
        <taxon>Insecta</taxon>
        <taxon>Pterygota</taxon>
        <taxon>Neoptera</taxon>
        <taxon>Endopterygota</taxon>
        <taxon>Hymenoptera</taxon>
        <taxon>Apocrita</taxon>
        <taxon>Ichneumonoidea</taxon>
        <taxon>Braconidae</taxon>
        <taxon>Microgastrinae</taxon>
        <taxon>Cotesia</taxon>
    </lineage>
</organism>
<evidence type="ECO:0000256" key="1">
    <source>
        <dbReference type="SAM" id="MobiDB-lite"/>
    </source>
</evidence>
<dbReference type="Proteomes" id="UP000826195">
    <property type="component" value="Unassembled WGS sequence"/>
</dbReference>
<keyword evidence="3" id="KW-1185">Reference proteome</keyword>
<feature type="compositionally biased region" description="Basic residues" evidence="1">
    <location>
        <begin position="72"/>
        <end position="82"/>
    </location>
</feature>
<accession>A0AAV7HN05</accession>
<name>A0AAV7HN05_COTGL</name>